<dbReference type="EMBL" id="DAAUPK010000028">
    <property type="protein sequence ID" value="HAF2571671.1"/>
    <property type="molecule type" value="Genomic_DNA"/>
</dbReference>
<comment type="similarity">
    <text evidence="1">Belongs to the LysR transcriptional regulatory family.</text>
</comment>
<dbReference type="PROSITE" id="PS50931">
    <property type="entry name" value="HTH_LYSR"/>
    <property type="match status" value="1"/>
</dbReference>
<dbReference type="InterPro" id="IPR036390">
    <property type="entry name" value="WH_DNA-bd_sf"/>
</dbReference>
<evidence type="ECO:0000313" key="7">
    <source>
        <dbReference type="EMBL" id="HAF2206374.1"/>
    </source>
</evidence>
<dbReference type="SUPFAM" id="SSF46785">
    <property type="entry name" value="Winged helix' DNA-binding domain"/>
    <property type="match status" value="1"/>
</dbReference>
<evidence type="ECO:0000259" key="5">
    <source>
        <dbReference type="PROSITE" id="PS50931"/>
    </source>
</evidence>
<dbReference type="EMBL" id="DAAUMU010000033">
    <property type="protein sequence ID" value="HAF1420098.1"/>
    <property type="molecule type" value="Genomic_DNA"/>
</dbReference>
<dbReference type="GO" id="GO:0003677">
    <property type="term" value="F:DNA binding"/>
    <property type="evidence" value="ECO:0007669"/>
    <property type="project" value="UniProtKB-KW"/>
</dbReference>
<evidence type="ECO:0000256" key="1">
    <source>
        <dbReference type="ARBA" id="ARBA00009437"/>
    </source>
</evidence>
<name>A0A742LNC7_SALER</name>
<sequence length="298" mass="33020">MRFDLVDLRLFLNVYKAGNITGGAALSNLTLQSASERIRGMEGELGVPLFSRSRKGVKLSDAGYSLVNHANIVLQQVDHMHSELHQYGKGLRGHINLLCNSSAQSEFLPALIGPYLLSNPNISISVKEMLSYDIVAAVKNQMANLGIVADSTQLNGLASFPFSDDELVVFAPAKGRWHDIESITFEEIVTAEFIGLSEGSALQEHIEDHAKKLGHRLNYRVRMATFDAMMQVVSSGVGIAIIPRHAAERYCHHHSCKIIRLSECWADRKLLICARDFADLPGYIKEFVDFLVQRPADS</sequence>
<accession>A0A742LNC7</accession>
<reference evidence="6" key="2">
    <citation type="submission" date="2020-02" db="EMBL/GenBank/DDBJ databases">
        <authorList>
            <consortium name="NCBI Pathogen Detection Project"/>
        </authorList>
    </citation>
    <scope>NUCLEOTIDE SEQUENCE</scope>
    <source>
        <strain evidence="8">MA.05/00002289</strain>
        <strain evidence="7">MA.CK_01/00000941</strain>
        <strain evidence="6">MA.CK_95/00012903</strain>
    </source>
</reference>
<evidence type="ECO:0000256" key="2">
    <source>
        <dbReference type="ARBA" id="ARBA00023015"/>
    </source>
</evidence>
<feature type="domain" description="HTH lysR-type" evidence="5">
    <location>
        <begin position="1"/>
        <end position="60"/>
    </location>
</feature>
<evidence type="ECO:0000313" key="8">
    <source>
        <dbReference type="EMBL" id="HAF2571671.1"/>
    </source>
</evidence>
<evidence type="ECO:0000313" key="6">
    <source>
        <dbReference type="EMBL" id="HAF1420098.1"/>
    </source>
</evidence>
<keyword evidence="4" id="KW-0804">Transcription</keyword>
<dbReference type="Gene3D" id="1.10.10.10">
    <property type="entry name" value="Winged helix-like DNA-binding domain superfamily/Winged helix DNA-binding domain"/>
    <property type="match status" value="1"/>
</dbReference>
<dbReference type="Pfam" id="PF00126">
    <property type="entry name" value="HTH_1"/>
    <property type="match status" value="1"/>
</dbReference>
<dbReference type="InterPro" id="IPR005119">
    <property type="entry name" value="LysR_subst-bd"/>
</dbReference>
<protein>
    <submittedName>
        <fullName evidence="6">LysR family transcriptional regulator</fullName>
    </submittedName>
</protein>
<reference evidence="6" key="1">
    <citation type="journal article" date="2018" name="Genome Biol.">
        <title>SKESA: strategic k-mer extension for scrupulous assemblies.</title>
        <authorList>
            <person name="Souvorov A."/>
            <person name="Agarwala R."/>
            <person name="Lipman D.J."/>
        </authorList>
    </citation>
    <scope>NUCLEOTIDE SEQUENCE</scope>
    <source>
        <strain evidence="8">MA.05/00002289</strain>
        <strain evidence="7">MA.CK_01/00000941</strain>
        <strain evidence="6">MA.CK_95/00012903</strain>
    </source>
</reference>
<comment type="caution">
    <text evidence="6">The sequence shown here is derived from an EMBL/GenBank/DDBJ whole genome shotgun (WGS) entry which is preliminary data.</text>
</comment>
<dbReference type="AlphaFoldDB" id="A0A742LNC7"/>
<dbReference type="PANTHER" id="PTHR30419">
    <property type="entry name" value="HTH-TYPE TRANSCRIPTIONAL REGULATOR YBHD"/>
    <property type="match status" value="1"/>
</dbReference>
<dbReference type="InterPro" id="IPR000847">
    <property type="entry name" value="LysR_HTH_N"/>
</dbReference>
<evidence type="ECO:0000256" key="3">
    <source>
        <dbReference type="ARBA" id="ARBA00023125"/>
    </source>
</evidence>
<dbReference type="Pfam" id="PF03466">
    <property type="entry name" value="LysR_substrate"/>
    <property type="match status" value="1"/>
</dbReference>
<dbReference type="InterPro" id="IPR036388">
    <property type="entry name" value="WH-like_DNA-bd_sf"/>
</dbReference>
<proteinExistence type="inferred from homology"/>
<dbReference type="Gene3D" id="3.40.190.290">
    <property type="match status" value="1"/>
</dbReference>
<dbReference type="PANTHER" id="PTHR30419:SF2">
    <property type="entry name" value="LYSR FAMILY TRANSCRIPTIONAL REGULATOR"/>
    <property type="match status" value="1"/>
</dbReference>
<dbReference type="CDD" id="cd08421">
    <property type="entry name" value="PBP2_LTTR_like_1"/>
    <property type="match status" value="1"/>
</dbReference>
<dbReference type="GO" id="GO:0005829">
    <property type="term" value="C:cytosol"/>
    <property type="evidence" value="ECO:0007669"/>
    <property type="project" value="TreeGrafter"/>
</dbReference>
<organism evidence="6">
    <name type="scientific">Salmonella enterica</name>
    <name type="common">Salmonella choleraesuis</name>
    <dbReference type="NCBI Taxonomy" id="28901"/>
    <lineage>
        <taxon>Bacteria</taxon>
        <taxon>Pseudomonadati</taxon>
        <taxon>Pseudomonadota</taxon>
        <taxon>Gammaproteobacteria</taxon>
        <taxon>Enterobacterales</taxon>
        <taxon>Enterobacteriaceae</taxon>
        <taxon>Salmonella</taxon>
    </lineage>
</organism>
<keyword evidence="3" id="KW-0238">DNA-binding</keyword>
<keyword evidence="2" id="KW-0805">Transcription regulation</keyword>
<dbReference type="EMBL" id="DAAUOA010000030">
    <property type="protein sequence ID" value="HAF2206374.1"/>
    <property type="molecule type" value="Genomic_DNA"/>
</dbReference>
<evidence type="ECO:0000256" key="4">
    <source>
        <dbReference type="ARBA" id="ARBA00023163"/>
    </source>
</evidence>
<dbReference type="SUPFAM" id="SSF53850">
    <property type="entry name" value="Periplasmic binding protein-like II"/>
    <property type="match status" value="1"/>
</dbReference>
<gene>
    <name evidence="7" type="ORF">G8N85_004405</name>
    <name evidence="6" type="ORF">G9B68_004563</name>
    <name evidence="8" type="ORF">G9E70_004629</name>
</gene>
<dbReference type="InterPro" id="IPR050950">
    <property type="entry name" value="HTH-type_LysR_regulators"/>
</dbReference>
<dbReference type="GO" id="GO:0003700">
    <property type="term" value="F:DNA-binding transcription factor activity"/>
    <property type="evidence" value="ECO:0007669"/>
    <property type="project" value="InterPro"/>
</dbReference>